<keyword evidence="10" id="KW-0067">ATP-binding</keyword>
<feature type="transmembrane region" description="Helical" evidence="15">
    <location>
        <begin position="763"/>
        <end position="792"/>
    </location>
</feature>
<keyword evidence="7" id="KW-0547">Nucleotide-binding</keyword>
<feature type="transmembrane region" description="Helical" evidence="15">
    <location>
        <begin position="590"/>
        <end position="609"/>
    </location>
</feature>
<dbReference type="Pfam" id="PF00179">
    <property type="entry name" value="UQ_con"/>
    <property type="match status" value="1"/>
</dbReference>
<reference evidence="17 18" key="1">
    <citation type="submission" date="2015-01" db="EMBL/GenBank/DDBJ databases">
        <title>Evolution of Trichinella species and genotypes.</title>
        <authorList>
            <person name="Korhonen P.K."/>
            <person name="Edoardo P."/>
            <person name="Giuseppe L.R."/>
            <person name="Gasser R.B."/>
        </authorList>
    </citation>
    <scope>NUCLEOTIDE SEQUENCE [LARGE SCALE GENOMIC DNA]</scope>
    <source>
        <strain evidence="17">ISS3</strain>
    </source>
</reference>
<sequence length="875" mass="98545">MMDDTYERVLLIKPEAFVYRITLPTSSRGHRAATWKLDNPDWVGRLRLLSIGKKVILKLEDKTSGDLFAECPIESYPSPAYESVIDSSRYFVIRLQDPTGRTAQIGLGFADRGDAFDLTVALRDHFRHEEIADEIKKEELAESNKPKLDLGFKEGETITINIGKKTAVNSDMRNRPKSSALQHDTVPILLPPPPGHVQKNSNKKLIQWKSVFQPLYKNRPTIVIENDNRMPGDALRAGARLRKDAARLARDPVPYVKAMPLPSNILEWHYLLQGPEDSPYAGSGFYHGKLIFPSDYPFKPPSIYIITPNGRFKPNTRLCLSISDFHPDTWNPTWSVSTILTGLLSFMLESTPTYGSIVTTDEAKQKLARRSILYNLQSAVVRDLFPEEYETMKMLAGDDALEPIEDDSDDDVLLYEMKKLTMQQRSIPNAVMSYTLFACCFVMFIYIARYLMKTVLNNCNLVYLTLKCSQRTDFAIFEANPPPGLLFRIAICKSERVLAPALPIHEKVKFHDPEHHPDFGSLALLYVGNVGSTALVPAGRVQLLLSGQFSDHHSVTITYFRSYVFVATSVCILAVDFGTFPKRFCKTEQFGYSLMDVGVGMFTFANGLVSPVARMRTPKLCKELKNAMLLATIGLARLVFVRWSGYAVNETEYGADWNFFFTLASLKITVELVVVVCVLPVGCTLAVAALLAVGYEFALQFAGLEVYLLEAFSTRRRTFFSLNREGLHSLFGYASLYLVGVHVGRLLFNFRWLPSRRLANASYVIWMCFLCIFDTLSIFVLVFIVQCLYMSIPALCRNQSDVEWNWIFGSCLWTSINKHGLLYFLLSNVITGLVNMTVETKTFNASASLVILVTYSFLSSLPFALPPTGVMLAKC</sequence>
<accession>A0A0V1B3T2</accession>
<dbReference type="GO" id="GO:0005789">
    <property type="term" value="C:endoplasmic reticulum membrane"/>
    <property type="evidence" value="ECO:0007669"/>
    <property type="project" value="UniProtKB-SubCell"/>
</dbReference>
<feature type="transmembrane region" description="Helical" evidence="15">
    <location>
        <begin position="846"/>
        <end position="865"/>
    </location>
</feature>
<evidence type="ECO:0000256" key="15">
    <source>
        <dbReference type="SAM" id="Phobius"/>
    </source>
</evidence>
<dbReference type="SUPFAM" id="SSF50729">
    <property type="entry name" value="PH domain-like"/>
    <property type="match status" value="1"/>
</dbReference>
<feature type="transmembrane region" description="Helical" evidence="15">
    <location>
        <begin position="660"/>
        <end position="681"/>
    </location>
</feature>
<dbReference type="SUPFAM" id="SSF54495">
    <property type="entry name" value="UBC-like"/>
    <property type="match status" value="1"/>
</dbReference>
<evidence type="ECO:0000256" key="2">
    <source>
        <dbReference type="ARBA" id="ARBA00004586"/>
    </source>
</evidence>
<dbReference type="SMART" id="SM00212">
    <property type="entry name" value="UBCc"/>
    <property type="match status" value="1"/>
</dbReference>
<name>A0A0V1B3T2_TRISP</name>
<feature type="transmembrane region" description="Helical" evidence="15">
    <location>
        <begin position="629"/>
        <end position="648"/>
    </location>
</feature>
<dbReference type="OrthoDB" id="10265489at2759"/>
<evidence type="ECO:0000256" key="5">
    <source>
        <dbReference type="ARBA" id="ARBA00022679"/>
    </source>
</evidence>
<keyword evidence="11 15" id="KW-1133">Transmembrane helix</keyword>
<protein>
    <recommendedName>
        <fullName evidence="14">Ubiquitin-conjugating enzyme E2 J2</fullName>
        <ecNumber evidence="4">2.3.2.23</ecNumber>
    </recommendedName>
</protein>
<keyword evidence="18" id="KW-1185">Reference proteome</keyword>
<dbReference type="InterPro" id="IPR016135">
    <property type="entry name" value="UBQ-conjugating_enzyme/RWD"/>
</dbReference>
<evidence type="ECO:0000256" key="14">
    <source>
        <dbReference type="ARBA" id="ARBA00073320"/>
    </source>
</evidence>
<comment type="caution">
    <text evidence="17">The sequence shown here is derived from an EMBL/GenBank/DDBJ whole genome shotgun (WGS) entry which is preliminary data.</text>
</comment>
<keyword evidence="5" id="KW-0808">Transferase</keyword>
<dbReference type="GO" id="GO:0061631">
    <property type="term" value="F:ubiquitin conjugating enzyme activity"/>
    <property type="evidence" value="ECO:0007669"/>
    <property type="project" value="UniProtKB-EC"/>
</dbReference>
<evidence type="ECO:0000256" key="8">
    <source>
        <dbReference type="ARBA" id="ARBA00022786"/>
    </source>
</evidence>
<dbReference type="PANTHER" id="PTHR20661">
    <property type="entry name" value="PHOSPHATIDYLINOSITOL-GLYCAN BIOSYNTHESIS CLASS W PROTEIN"/>
    <property type="match status" value="1"/>
</dbReference>
<dbReference type="FunFam" id="3.10.110.10:FF:000023">
    <property type="entry name" value="Ubiquitin-conjugating enzyme E2 J2"/>
    <property type="match status" value="1"/>
</dbReference>
<dbReference type="GO" id="GO:0006897">
    <property type="term" value="P:endocytosis"/>
    <property type="evidence" value="ECO:0007669"/>
    <property type="project" value="InterPro"/>
</dbReference>
<dbReference type="InterPro" id="IPR009447">
    <property type="entry name" value="PIGW/GWT1"/>
</dbReference>
<dbReference type="GO" id="GO:0032216">
    <property type="term" value="F:glucosaminyl-phosphatidylinositol O-acyltransferase activity"/>
    <property type="evidence" value="ECO:0007669"/>
    <property type="project" value="TreeGrafter"/>
</dbReference>
<evidence type="ECO:0000259" key="16">
    <source>
        <dbReference type="PROSITE" id="PS50127"/>
    </source>
</evidence>
<dbReference type="AlphaFoldDB" id="A0A0V1B3T2"/>
<dbReference type="Gene3D" id="3.10.110.10">
    <property type="entry name" value="Ubiquitin Conjugating Enzyme"/>
    <property type="match status" value="1"/>
</dbReference>
<evidence type="ECO:0000256" key="11">
    <source>
        <dbReference type="ARBA" id="ARBA00022989"/>
    </source>
</evidence>
<evidence type="ECO:0000256" key="7">
    <source>
        <dbReference type="ARBA" id="ARBA00022741"/>
    </source>
</evidence>
<evidence type="ECO:0000256" key="10">
    <source>
        <dbReference type="ARBA" id="ARBA00022840"/>
    </source>
</evidence>
<evidence type="ECO:0000313" key="17">
    <source>
        <dbReference type="EMBL" id="KRY31694.1"/>
    </source>
</evidence>
<feature type="transmembrane region" description="Helical" evidence="15">
    <location>
        <begin position="730"/>
        <end position="748"/>
    </location>
</feature>
<evidence type="ECO:0000256" key="12">
    <source>
        <dbReference type="ARBA" id="ARBA00023136"/>
    </source>
</evidence>
<dbReference type="GO" id="GO:0005524">
    <property type="term" value="F:ATP binding"/>
    <property type="evidence" value="ECO:0007669"/>
    <property type="project" value="UniProtKB-KW"/>
</dbReference>
<evidence type="ECO:0000256" key="3">
    <source>
        <dbReference type="ARBA" id="ARBA00007736"/>
    </source>
</evidence>
<evidence type="ECO:0000256" key="1">
    <source>
        <dbReference type="ARBA" id="ARBA00004141"/>
    </source>
</evidence>
<dbReference type="InterPro" id="IPR011993">
    <property type="entry name" value="PH-like_dom_sf"/>
</dbReference>
<evidence type="ECO:0000256" key="6">
    <source>
        <dbReference type="ARBA" id="ARBA00022692"/>
    </source>
</evidence>
<dbReference type="InterPro" id="IPR000608">
    <property type="entry name" value="UBC"/>
</dbReference>
<feature type="transmembrane region" description="Helical" evidence="15">
    <location>
        <begin position="431"/>
        <end position="448"/>
    </location>
</feature>
<dbReference type="PANTHER" id="PTHR20661:SF0">
    <property type="entry name" value="PHOSPHATIDYLINOSITOL-GLYCAN BIOSYNTHESIS CLASS W PROTEIN"/>
    <property type="match status" value="1"/>
</dbReference>
<dbReference type="CDD" id="cd23799">
    <property type="entry name" value="UBCc_UBE2J"/>
    <property type="match status" value="1"/>
</dbReference>
<dbReference type="GO" id="GO:0006506">
    <property type="term" value="P:GPI anchor biosynthetic process"/>
    <property type="evidence" value="ECO:0007669"/>
    <property type="project" value="InterPro"/>
</dbReference>
<dbReference type="Pfam" id="PF06423">
    <property type="entry name" value="GWT1"/>
    <property type="match status" value="2"/>
</dbReference>
<dbReference type="Gene3D" id="2.30.29.30">
    <property type="entry name" value="Pleckstrin-homology domain (PH domain)/Phosphotyrosine-binding domain (PTB)"/>
    <property type="match status" value="1"/>
</dbReference>
<organism evidence="17 18">
    <name type="scientific">Trichinella spiralis</name>
    <name type="common">Trichina worm</name>
    <dbReference type="NCBI Taxonomy" id="6334"/>
    <lineage>
        <taxon>Eukaryota</taxon>
        <taxon>Metazoa</taxon>
        <taxon>Ecdysozoa</taxon>
        <taxon>Nematoda</taxon>
        <taxon>Enoplea</taxon>
        <taxon>Dorylaimia</taxon>
        <taxon>Trichinellida</taxon>
        <taxon>Trichinellidae</taxon>
        <taxon>Trichinella</taxon>
    </lineage>
</organism>
<comment type="similarity">
    <text evidence="3">Belongs to the NECAP family.</text>
</comment>
<evidence type="ECO:0000256" key="13">
    <source>
        <dbReference type="ARBA" id="ARBA00054775"/>
    </source>
</evidence>
<dbReference type="Pfam" id="PF07933">
    <property type="entry name" value="DUF1681"/>
    <property type="match status" value="1"/>
</dbReference>
<keyword evidence="12 15" id="KW-0472">Membrane</keyword>
<dbReference type="GO" id="GO:0072659">
    <property type="term" value="P:protein localization to plasma membrane"/>
    <property type="evidence" value="ECO:0007669"/>
    <property type="project" value="TreeGrafter"/>
</dbReference>
<keyword evidence="8" id="KW-0833">Ubl conjugation pathway</keyword>
<keyword evidence="6 15" id="KW-0812">Transmembrane</keyword>
<evidence type="ECO:0000313" key="18">
    <source>
        <dbReference type="Proteomes" id="UP000054776"/>
    </source>
</evidence>
<dbReference type="InterPro" id="IPR012466">
    <property type="entry name" value="NECAP_PHear"/>
</dbReference>
<dbReference type="PROSITE" id="PS50127">
    <property type="entry name" value="UBC_2"/>
    <property type="match status" value="1"/>
</dbReference>
<comment type="function">
    <text evidence="13">Catalyzes the covalent attachment of ubiquitin to other proteins. Seems to function in the selective degradation of misfolded membrane proteins from the endoplasmic reticulum (ERAD). In cooperation with the GATOR2 complex, catalyzes 'Lys-6'-linked ubiquitination of NPRL2.</text>
</comment>
<gene>
    <name evidence="17" type="primary">Necap1</name>
    <name evidence="17" type="ORF">T01_3755</name>
</gene>
<comment type="subcellular location">
    <subcellularLocation>
        <location evidence="2">Endoplasmic reticulum membrane</location>
    </subcellularLocation>
    <subcellularLocation>
        <location evidence="1">Membrane</location>
        <topology evidence="1">Multi-pass membrane protein</topology>
    </subcellularLocation>
</comment>
<dbReference type="Proteomes" id="UP000054776">
    <property type="component" value="Unassembled WGS sequence"/>
</dbReference>
<feature type="domain" description="UBC core" evidence="16">
    <location>
        <begin position="236"/>
        <end position="394"/>
    </location>
</feature>
<dbReference type="EC" id="2.3.2.23" evidence="4"/>
<evidence type="ECO:0000256" key="9">
    <source>
        <dbReference type="ARBA" id="ARBA00022824"/>
    </source>
</evidence>
<dbReference type="EMBL" id="JYDH01000113">
    <property type="protein sequence ID" value="KRY31694.1"/>
    <property type="molecule type" value="Genomic_DNA"/>
</dbReference>
<keyword evidence="9" id="KW-0256">Endoplasmic reticulum</keyword>
<evidence type="ECO:0000256" key="4">
    <source>
        <dbReference type="ARBA" id="ARBA00012486"/>
    </source>
</evidence>
<proteinExistence type="inferred from homology"/>
<feature type="transmembrane region" description="Helical" evidence="15">
    <location>
        <begin position="559"/>
        <end position="578"/>
    </location>
</feature>
<dbReference type="CDD" id="cd13228">
    <property type="entry name" value="PHear_NECAP"/>
    <property type="match status" value="1"/>
</dbReference>